<feature type="region of interest" description="Disordered" evidence="1">
    <location>
        <begin position="806"/>
        <end position="1052"/>
    </location>
</feature>
<protein>
    <submittedName>
        <fullName evidence="2">Uncharacterized protein</fullName>
    </submittedName>
</protein>
<feature type="region of interest" description="Disordered" evidence="1">
    <location>
        <begin position="1"/>
        <end position="44"/>
    </location>
</feature>
<feature type="compositionally biased region" description="Pro residues" evidence="1">
    <location>
        <begin position="856"/>
        <end position="869"/>
    </location>
</feature>
<dbReference type="Proteomes" id="UP000041254">
    <property type="component" value="Unassembled WGS sequence"/>
</dbReference>
<dbReference type="VEuPathDB" id="CryptoDB:Vbra_19300"/>
<reference evidence="2 3" key="1">
    <citation type="submission" date="2014-11" db="EMBL/GenBank/DDBJ databases">
        <authorList>
            <person name="Zhu J."/>
            <person name="Qi W."/>
            <person name="Song R."/>
        </authorList>
    </citation>
    <scope>NUCLEOTIDE SEQUENCE [LARGE SCALE GENOMIC DNA]</scope>
</reference>
<evidence type="ECO:0000313" key="2">
    <source>
        <dbReference type="EMBL" id="CEM37586.1"/>
    </source>
</evidence>
<keyword evidence="3" id="KW-1185">Reference proteome</keyword>
<feature type="region of interest" description="Disordered" evidence="1">
    <location>
        <begin position="378"/>
        <end position="478"/>
    </location>
</feature>
<feature type="compositionally biased region" description="Low complexity" evidence="1">
    <location>
        <begin position="870"/>
        <end position="879"/>
    </location>
</feature>
<feature type="compositionally biased region" description="Polar residues" evidence="1">
    <location>
        <begin position="922"/>
        <end position="938"/>
    </location>
</feature>
<sequence length="1283" mass="137522">MEPHTRVPPGRPVPMVSPPAAQFDPAAVNGGRKRPNEQVGGETSQDHITLYDAQQANGQGQGQLKKARHAEIAKVQQPVAQQVQQPHFPYLPAAIAPLSFQASQLQSALQSSSPLARGFQSPYAHQLPMAHPNPYASPSHAAVYGALQYTAPGYAYPSALNPFQPGTMYPLAPRYPGTGTIGGHHAAASHASHHPNRAPSAPPPLQQDQQPLNRPPSVPPAAMASHRHAPSSHPPAAAGLSAPALAAPAAGVAGAAASISGSAVTTAADVWRSIQQSGAPTRDHTREAIGLRGVPSICTTRRALPDTPLSRDALNSMATALLFENQHLGQKVAWDPRGFWHVAGCCFEPSPATFAGLVKAYLDGWRLVHRIEWQRKADEARKQGGGTAPPPQASAASAPRALPERPMDSSEQEMRRFAQGQANSSSPVLTHGPLMQMPVSTKLPMTNDMASPASPAPQQHPSPQQHSHRPPYQHIQPRPADLPFHVEAVQRPPDQGQGRQKQKKKRAAPKQPRRPWPCEALQPILTSLEEALPSGKLGIQVISRTVYGHIQGFTSGNPAMECLVIGGCGVRTALERAINWRNKQAGAKMNGYSVLRGYRAILDQHGWDAIDERSAEAKEPSDALWAARRPTTLPIIVKLRELCAPTPLYITQYYHKDTRRLHAFDVHLGTPRTPTGARQAVTKLVRINGRPVRAALEEAIKVRNEARERAQAITGYQKLFDEHDWRWEEDEAREQSSPAAAAATGVPGVAAVFAARPNGTGAAHLQQHMGDMRMGAPTARSLAADRRIAAAWQAAMNTARQRSIAGLATPLPPPSPSPPLPPPVRPTHRHLVSGSSPPFAPLAAAQARSSDRGAVLPPPKKAAPQPTPTPMQTLPALTQEQPYQRQQKAPSAEPPGAQPPVPSQPQPQPVPSPAPAPPKPQNGDNKQQPAATTDTEQLQKMPPPDLPPERVSPAARDDRRETANAQEEKAEDAAEVGEEAVVKAQDEAAVSEEAHAGASDDSPVRQDSRALAPPSPPPAAAGAAAAACGGGADQAEQPMQQQQQEQQEQREVRRLAVSDITTDQVLQLLRAQPQPDLKRLADKFDELKQSSLTPFTTFEDLVCLVESPDERTELLAEVPMSNSRFFLLRCFVKAKKEEAATHGGIAIDMDMDTGDHADGEGVEAMDSEGVAALLESKAVTLPDDTLKQPLAELIKHIREKDVPGSVLSRLSARRGPSAALSSAEEAEWLRELEGQLRLPWHIRLKRPVREMLGVSSSSEQLGGGPGAGGSSMMVVRTKTEASD</sequence>
<feature type="region of interest" description="Disordered" evidence="1">
    <location>
        <begin position="1255"/>
        <end position="1283"/>
    </location>
</feature>
<organism evidence="2 3">
    <name type="scientific">Vitrella brassicaformis (strain CCMP3155)</name>
    <dbReference type="NCBI Taxonomy" id="1169540"/>
    <lineage>
        <taxon>Eukaryota</taxon>
        <taxon>Sar</taxon>
        <taxon>Alveolata</taxon>
        <taxon>Colpodellida</taxon>
        <taxon>Vitrellaceae</taxon>
        <taxon>Vitrella</taxon>
    </lineage>
</organism>
<feature type="compositionally biased region" description="Basic and acidic residues" evidence="1">
    <location>
        <begin position="955"/>
        <end position="972"/>
    </location>
</feature>
<feature type="compositionally biased region" description="Pro residues" evidence="1">
    <location>
        <begin position="892"/>
        <end position="920"/>
    </location>
</feature>
<accession>A0A0G4H1T3</accession>
<feature type="compositionally biased region" description="Basic residues" evidence="1">
    <location>
        <begin position="500"/>
        <end position="513"/>
    </location>
</feature>
<dbReference type="EMBL" id="CDMY01000947">
    <property type="protein sequence ID" value="CEM37586.1"/>
    <property type="molecule type" value="Genomic_DNA"/>
</dbReference>
<feature type="region of interest" description="Disordered" evidence="1">
    <location>
        <begin position="180"/>
        <end position="239"/>
    </location>
</feature>
<feature type="compositionally biased region" description="Basic and acidic residues" evidence="1">
    <location>
        <begin position="402"/>
        <end position="416"/>
    </location>
</feature>
<dbReference type="STRING" id="1169540.A0A0G4H1T3"/>
<feature type="region of interest" description="Disordered" evidence="1">
    <location>
        <begin position="491"/>
        <end position="517"/>
    </location>
</feature>
<feature type="compositionally biased region" description="Pro residues" evidence="1">
    <location>
        <begin position="810"/>
        <end position="825"/>
    </location>
</feature>
<gene>
    <name evidence="2" type="ORF">Vbra_19300</name>
</gene>
<evidence type="ECO:0000313" key="3">
    <source>
        <dbReference type="Proteomes" id="UP000041254"/>
    </source>
</evidence>
<name>A0A0G4H1T3_VITBC</name>
<evidence type="ECO:0000256" key="1">
    <source>
        <dbReference type="SAM" id="MobiDB-lite"/>
    </source>
</evidence>
<dbReference type="InParanoid" id="A0A0G4H1T3"/>
<feature type="compositionally biased region" description="Low complexity" evidence="1">
    <location>
        <begin position="1034"/>
        <end position="1046"/>
    </location>
</feature>
<proteinExistence type="predicted"/>